<protein>
    <submittedName>
        <fullName evidence="1">Uncharacterized protein</fullName>
    </submittedName>
</protein>
<dbReference type="EMBL" id="BARV01009029">
    <property type="protein sequence ID" value="GAI11331.1"/>
    <property type="molecule type" value="Genomic_DNA"/>
</dbReference>
<reference evidence="1" key="1">
    <citation type="journal article" date="2014" name="Front. Microbiol.">
        <title>High frequency of phylogenetically diverse reductive dehalogenase-homologous genes in deep subseafloor sedimentary metagenomes.</title>
        <authorList>
            <person name="Kawai M."/>
            <person name="Futagami T."/>
            <person name="Toyoda A."/>
            <person name="Takaki Y."/>
            <person name="Nishi S."/>
            <person name="Hori S."/>
            <person name="Arai W."/>
            <person name="Tsubouchi T."/>
            <person name="Morono Y."/>
            <person name="Uchiyama I."/>
            <person name="Ito T."/>
            <person name="Fujiyama A."/>
            <person name="Inagaki F."/>
            <person name="Takami H."/>
        </authorList>
    </citation>
    <scope>NUCLEOTIDE SEQUENCE</scope>
    <source>
        <strain evidence="1">Expedition CK06-06</strain>
    </source>
</reference>
<proteinExistence type="predicted"/>
<feature type="non-terminal residue" evidence="1">
    <location>
        <position position="1"/>
    </location>
</feature>
<accession>X1LZT4</accession>
<sequence length="234" mass="25191">RISDGVVNAGIGGLYPLGWGLDQAVRFLEEHCHPDLSAQDLADKLGQAVWDLYCNKPGDDVSVAVIKARHKLVATVLTGPPADKSADKKVVNKFVRRTGFLAVCGGTTAKIVAHHLGRKPLEVDLATMKPDVPPSARIEGLDLTTEGILTLTHANNLLQSGADKDTVKFQNDGASALIRLCLDVDHVHFIVGMSVNPAHQNPDLPRQLGIKLAVVREIAEQLKKRGKEVSIETV</sequence>
<gene>
    <name evidence="1" type="ORF">S06H3_17954</name>
</gene>
<organism evidence="1">
    <name type="scientific">marine sediment metagenome</name>
    <dbReference type="NCBI Taxonomy" id="412755"/>
    <lineage>
        <taxon>unclassified sequences</taxon>
        <taxon>metagenomes</taxon>
        <taxon>ecological metagenomes</taxon>
    </lineage>
</organism>
<comment type="caution">
    <text evidence="1">The sequence shown here is derived from an EMBL/GenBank/DDBJ whole genome shotgun (WGS) entry which is preliminary data.</text>
</comment>
<name>X1LZT4_9ZZZZ</name>
<evidence type="ECO:0000313" key="1">
    <source>
        <dbReference type="EMBL" id="GAI11331.1"/>
    </source>
</evidence>
<dbReference type="AlphaFoldDB" id="X1LZT4"/>